<dbReference type="Proteomes" id="UP000248090">
    <property type="component" value="Unassembled WGS sequence"/>
</dbReference>
<feature type="chain" id="PRO_5047073347" description="CRISPR type III-associated protein domain-containing protein" evidence="2">
    <location>
        <begin position="19"/>
        <end position="328"/>
    </location>
</feature>
<feature type="signal peptide" evidence="2">
    <location>
        <begin position="1"/>
        <end position="18"/>
    </location>
</feature>
<dbReference type="RefSeq" id="WP_110188694.1">
    <property type="nucleotide sequence ID" value="NZ_CP177354.1"/>
</dbReference>
<accession>A0ABX5LTH3</accession>
<evidence type="ECO:0000256" key="1">
    <source>
        <dbReference type="ARBA" id="ARBA00023118"/>
    </source>
</evidence>
<feature type="domain" description="CRISPR type III-associated protein" evidence="3">
    <location>
        <begin position="10"/>
        <end position="313"/>
    </location>
</feature>
<evidence type="ECO:0000256" key="2">
    <source>
        <dbReference type="SAM" id="SignalP"/>
    </source>
</evidence>
<keyword evidence="1" id="KW-0051">Antiviral defense</keyword>
<dbReference type="EMBL" id="LAPT01000091">
    <property type="protein sequence ID" value="PXF29965.1"/>
    <property type="molecule type" value="Genomic_DNA"/>
</dbReference>
<dbReference type="InterPro" id="IPR005537">
    <property type="entry name" value="RAMP_III_fam"/>
</dbReference>
<protein>
    <recommendedName>
        <fullName evidence="3">CRISPR type III-associated protein domain-containing protein</fullName>
    </recommendedName>
</protein>
<comment type="caution">
    <text evidence="4">The sequence shown here is derived from an EMBL/GenBank/DDBJ whole genome shotgun (WGS) entry which is preliminary data.</text>
</comment>
<gene>
    <name evidence="4" type="ORF">WH50_17755</name>
</gene>
<evidence type="ECO:0000313" key="5">
    <source>
        <dbReference type="Proteomes" id="UP000248090"/>
    </source>
</evidence>
<dbReference type="Pfam" id="PF03787">
    <property type="entry name" value="RAMPs"/>
    <property type="match status" value="1"/>
</dbReference>
<name>A0ABX5LTH3_9GAMM</name>
<evidence type="ECO:0000259" key="3">
    <source>
        <dbReference type="Pfam" id="PF03787"/>
    </source>
</evidence>
<keyword evidence="5" id="KW-1185">Reference proteome</keyword>
<organism evidence="4 5">
    <name type="scientific">Pokkaliibacter plantistimulans</name>
    <dbReference type="NCBI Taxonomy" id="1635171"/>
    <lineage>
        <taxon>Bacteria</taxon>
        <taxon>Pseudomonadati</taxon>
        <taxon>Pseudomonadota</taxon>
        <taxon>Gammaproteobacteria</taxon>
        <taxon>Oceanospirillales</taxon>
        <taxon>Balneatrichaceae</taxon>
        <taxon>Pokkaliibacter</taxon>
    </lineage>
</organism>
<dbReference type="InterPro" id="IPR013410">
    <property type="entry name" value="CRISPR-assoc_RAMP_Cmr4"/>
</dbReference>
<dbReference type="PANTHER" id="PTHR36700:SF1">
    <property type="entry name" value="CRISPR SYSTEM CMR SUBUNIT CMR4"/>
    <property type="match status" value="1"/>
</dbReference>
<evidence type="ECO:0000313" key="4">
    <source>
        <dbReference type="EMBL" id="PXF29965.1"/>
    </source>
</evidence>
<dbReference type="NCBIfam" id="TIGR02580">
    <property type="entry name" value="cas_RAMP_Cmr4"/>
    <property type="match status" value="1"/>
</dbReference>
<keyword evidence="2" id="KW-0732">Signal</keyword>
<sequence>MFQASAALFFYAISPVHAGAGTALGVIDNPIQRERHTDFPIIAGSGIKGAIRHHFWAEAADDKPKNCKTMVERIFGPDSQNGEGFAGAISFGDAQLVAFPVRSIKGGFVYATCPLALARLKRLLTITGQSADWVIPDNSLLKDKALCASKKPLLNTTLALETFTYHAETDDDNGNVAKLAKWLAQAVFGKDKGDYFHDKLTNELVVLSDEDLSYFVRNATVVEPHVRINDETGTADDGGLFYTENLPPETLLATALFASKERTNNDQRAQAQAYKAEDVMRFVLEGDGHQHQGLLNSKVIQLGGDATTGRGLVQVSALFTEHAAKEHS</sequence>
<reference evidence="4 5" key="1">
    <citation type="submission" date="2015-03" db="EMBL/GenBank/DDBJ databases">
        <authorList>
            <person name="Krishnan R."/>
            <person name="Midha S."/>
            <person name="Patil P.B."/>
            <person name="Rameshkumar N."/>
        </authorList>
    </citation>
    <scope>NUCLEOTIDE SEQUENCE [LARGE SCALE GENOMIC DNA]</scope>
    <source>
        <strain evidence="4 5">L1E11</strain>
    </source>
</reference>
<proteinExistence type="predicted"/>
<dbReference type="PANTHER" id="PTHR36700">
    <property type="entry name" value="CRISPR SYSTEM CMR SUBUNIT CMR4"/>
    <property type="match status" value="1"/>
</dbReference>